<comment type="caution">
    <text evidence="1">The sequence shown here is derived from an EMBL/GenBank/DDBJ whole genome shotgun (WGS) entry which is preliminary data.</text>
</comment>
<protein>
    <submittedName>
        <fullName evidence="1">ATP-binding protein</fullName>
    </submittedName>
</protein>
<accession>A0A7C0U471</accession>
<dbReference type="InterPro" id="IPR027417">
    <property type="entry name" value="P-loop_NTPase"/>
</dbReference>
<organism evidence="1">
    <name type="scientific">Desulfofervidus auxilii</name>
    <dbReference type="NCBI Taxonomy" id="1621989"/>
    <lineage>
        <taxon>Bacteria</taxon>
        <taxon>Pseudomonadati</taxon>
        <taxon>Thermodesulfobacteriota</taxon>
        <taxon>Candidatus Desulfofervidia</taxon>
        <taxon>Candidatus Desulfofervidales</taxon>
        <taxon>Candidatus Desulfofervidaceae</taxon>
        <taxon>Candidatus Desulfofervidus</taxon>
    </lineage>
</organism>
<gene>
    <name evidence="1" type="ORF">ENG63_11165</name>
</gene>
<dbReference type="SUPFAM" id="SSF52540">
    <property type="entry name" value="P-loop containing nucleoside triphosphate hydrolases"/>
    <property type="match status" value="1"/>
</dbReference>
<dbReference type="AlphaFoldDB" id="A0A7C0U471"/>
<reference evidence="1" key="1">
    <citation type="journal article" date="2020" name="mSystems">
        <title>Genome- and Community-Level Interaction Insights into Carbon Utilization and Element Cycling Functions of Hydrothermarchaeota in Hydrothermal Sediment.</title>
        <authorList>
            <person name="Zhou Z."/>
            <person name="Liu Y."/>
            <person name="Xu W."/>
            <person name="Pan J."/>
            <person name="Luo Z.H."/>
            <person name="Li M."/>
        </authorList>
    </citation>
    <scope>NUCLEOTIDE SEQUENCE [LARGE SCALE GENOMIC DNA]</scope>
    <source>
        <strain evidence="1">HyVt-233</strain>
    </source>
</reference>
<dbReference type="EMBL" id="DRBS01000414">
    <property type="protein sequence ID" value="HDD45399.1"/>
    <property type="molecule type" value="Genomic_DNA"/>
</dbReference>
<name>A0A7C0U471_DESA2</name>
<dbReference type="PANTHER" id="PTHR42957:SF1">
    <property type="entry name" value="HELICASE MJ1565-RELATED"/>
    <property type="match status" value="1"/>
</dbReference>
<keyword evidence="1" id="KW-0547">Nucleotide-binding</keyword>
<evidence type="ECO:0000313" key="1">
    <source>
        <dbReference type="EMBL" id="HDD45399.1"/>
    </source>
</evidence>
<dbReference type="Gene3D" id="3.40.50.300">
    <property type="entry name" value="P-loop containing nucleotide triphosphate hydrolases"/>
    <property type="match status" value="1"/>
</dbReference>
<proteinExistence type="predicted"/>
<dbReference type="InterPro" id="IPR008571">
    <property type="entry name" value="HerA-like"/>
</dbReference>
<dbReference type="PANTHER" id="PTHR42957">
    <property type="entry name" value="HELICASE MJ1565-RELATED"/>
    <property type="match status" value="1"/>
</dbReference>
<dbReference type="Proteomes" id="UP000886289">
    <property type="component" value="Unassembled WGS sequence"/>
</dbReference>
<dbReference type="GO" id="GO:0005524">
    <property type="term" value="F:ATP binding"/>
    <property type="evidence" value="ECO:0007669"/>
    <property type="project" value="UniProtKB-KW"/>
</dbReference>
<keyword evidence="1" id="KW-0067">ATP-binding</keyword>
<sequence length="174" mass="19738">MGKESQFLIDYIFGNKEVEWKVHIVNLKRLSHDLMPCILGALLELYASELFRRGQGNNYPTLLILEEAHHYLIQPASEENSSEFLAYERLAKEGRKFGLSLWVSTQRPSELSSTVLSQRGTWIVFRLTSENDLRIVASAGEWVDKLELNRIAGLPKQQAIIFGAGVPVPIRIVT</sequence>
<feature type="non-terminal residue" evidence="1">
    <location>
        <position position="174"/>
    </location>
</feature>